<dbReference type="PIRSF" id="PIRSF018266">
    <property type="entry name" value="FecR"/>
    <property type="match status" value="1"/>
</dbReference>
<keyword evidence="1" id="KW-1133">Transmembrane helix</keyword>
<dbReference type="PANTHER" id="PTHR30273">
    <property type="entry name" value="PERIPLASMIC SIGNAL SENSOR AND SIGMA FACTOR ACTIVATOR FECR-RELATED"/>
    <property type="match status" value="1"/>
</dbReference>
<dbReference type="InterPro" id="IPR032508">
    <property type="entry name" value="FecR_C"/>
</dbReference>
<organism evidence="4 5">
    <name type="scientific">Mucilaginibacter segetis</name>
    <dbReference type="NCBI Taxonomy" id="2793071"/>
    <lineage>
        <taxon>Bacteria</taxon>
        <taxon>Pseudomonadati</taxon>
        <taxon>Bacteroidota</taxon>
        <taxon>Sphingobacteriia</taxon>
        <taxon>Sphingobacteriales</taxon>
        <taxon>Sphingobacteriaceae</taxon>
        <taxon>Mucilaginibacter</taxon>
    </lineage>
</organism>
<dbReference type="AlphaFoldDB" id="A0A934PS77"/>
<evidence type="ECO:0000259" key="3">
    <source>
        <dbReference type="Pfam" id="PF16344"/>
    </source>
</evidence>
<reference evidence="4" key="1">
    <citation type="submission" date="2020-12" db="EMBL/GenBank/DDBJ databases">
        <title>Bacterial novel species Mucilaginibacter sp. SD-g isolated from soil.</title>
        <authorList>
            <person name="Jung H.-Y."/>
        </authorList>
    </citation>
    <scope>NUCLEOTIDE SEQUENCE</scope>
    <source>
        <strain evidence="4">SD-g</strain>
    </source>
</reference>
<dbReference type="InterPro" id="IPR006860">
    <property type="entry name" value="FecR"/>
</dbReference>
<comment type="caution">
    <text evidence="4">The sequence shown here is derived from an EMBL/GenBank/DDBJ whole genome shotgun (WGS) entry which is preliminary data.</text>
</comment>
<dbReference type="PANTHER" id="PTHR30273:SF2">
    <property type="entry name" value="PROTEIN FECR"/>
    <property type="match status" value="1"/>
</dbReference>
<dbReference type="RefSeq" id="WP_200064283.1">
    <property type="nucleotide sequence ID" value="NZ_JAEHFW010000001.1"/>
</dbReference>
<dbReference type="GO" id="GO:0016989">
    <property type="term" value="F:sigma factor antagonist activity"/>
    <property type="evidence" value="ECO:0007669"/>
    <property type="project" value="TreeGrafter"/>
</dbReference>
<feature type="transmembrane region" description="Helical" evidence="1">
    <location>
        <begin position="70"/>
        <end position="88"/>
    </location>
</feature>
<keyword evidence="1" id="KW-0812">Transmembrane</keyword>
<keyword evidence="5" id="KW-1185">Reference proteome</keyword>
<dbReference type="Gene3D" id="3.55.50.30">
    <property type="match status" value="1"/>
</dbReference>
<accession>A0A934PS77</accession>
<dbReference type="InterPro" id="IPR012373">
    <property type="entry name" value="Ferrdict_sens_TM"/>
</dbReference>
<keyword evidence="1" id="KW-0472">Membrane</keyword>
<dbReference type="Pfam" id="PF04773">
    <property type="entry name" value="FecR"/>
    <property type="match status" value="1"/>
</dbReference>
<evidence type="ECO:0000256" key="1">
    <source>
        <dbReference type="SAM" id="Phobius"/>
    </source>
</evidence>
<dbReference type="EMBL" id="JAEHFW010000001">
    <property type="protein sequence ID" value="MBK0378465.1"/>
    <property type="molecule type" value="Genomic_DNA"/>
</dbReference>
<dbReference type="Proteomes" id="UP000613193">
    <property type="component" value="Unassembled WGS sequence"/>
</dbReference>
<proteinExistence type="predicted"/>
<evidence type="ECO:0000259" key="2">
    <source>
        <dbReference type="Pfam" id="PF04773"/>
    </source>
</evidence>
<gene>
    <name evidence="4" type="ORF">I5M19_04050</name>
</gene>
<sequence length="312" mass="35297">MDINKFRKILERYIKGHSNETETALIEAWYKSYSTKERELDDNEAQTIKASIHSSVKKSITPARIIKLNFFRIAACILLASGVSFWVWKSSKRNSRQADNYYIITTNTKGLKEVTLPDSSVIWLNAASSLKVPVAFTGHLREVSLIEGEAFFDIKRNVVHPFIVHTKALNVQVLGTSFNIRAYHDLKKIDVSVITGKVGITQNANTLAMLLPLQQLTYNVADHKYAQKSISRDAALSWKDGYTTLNQAGFNELAVIVKNIYGLHIKAGNAKVAQYRFSLRLTHNLPADKILTLISKIHNTHFRKEGDDIVFY</sequence>
<dbReference type="Pfam" id="PF16344">
    <property type="entry name" value="FecR_C"/>
    <property type="match status" value="1"/>
</dbReference>
<dbReference type="Gene3D" id="2.60.120.1440">
    <property type="match status" value="1"/>
</dbReference>
<feature type="domain" description="FecR protein" evidence="2">
    <location>
        <begin position="104"/>
        <end position="198"/>
    </location>
</feature>
<protein>
    <submittedName>
        <fullName evidence="4">FecR family protein</fullName>
    </submittedName>
</protein>
<evidence type="ECO:0000313" key="4">
    <source>
        <dbReference type="EMBL" id="MBK0378465.1"/>
    </source>
</evidence>
<name>A0A934PS77_9SPHI</name>
<evidence type="ECO:0000313" key="5">
    <source>
        <dbReference type="Proteomes" id="UP000613193"/>
    </source>
</evidence>
<feature type="domain" description="Protein FecR C-terminal" evidence="3">
    <location>
        <begin position="245"/>
        <end position="310"/>
    </location>
</feature>